<evidence type="ECO:0000313" key="2">
    <source>
        <dbReference type="Proteomes" id="UP000218807"/>
    </source>
</evidence>
<dbReference type="Proteomes" id="UP000218807">
    <property type="component" value="Unassembled WGS sequence"/>
</dbReference>
<organism evidence="1 2">
    <name type="scientific">Rhizobium sophoriradicis</name>
    <dbReference type="NCBI Taxonomy" id="1535245"/>
    <lineage>
        <taxon>Bacteria</taxon>
        <taxon>Pseudomonadati</taxon>
        <taxon>Pseudomonadota</taxon>
        <taxon>Alphaproteobacteria</taxon>
        <taxon>Hyphomicrobiales</taxon>
        <taxon>Rhizobiaceae</taxon>
        <taxon>Rhizobium/Agrobacterium group</taxon>
        <taxon>Rhizobium</taxon>
    </lineage>
</organism>
<sequence>MSLMLGLSLSINNQLGGGGGGVVPHDDWFANDGCAYPWYGYATYPPVLYDATTNTVLATYQAWNGADPRLTNAARIDMSTHVRTVTLAGNNNIVDDAHGVPSICVDHQGWSHIFYGPHNGQFSLSSTDQVVTASGAFTWSEKANLISTEKTYPHPVPLGDKIYLFGRRRNVGATKMPLALTIGTPSAGAISWATQRDVVDLGTGSRVYLGYVKVQGTKIHLTVTMADYNDTFRRDLYHFIYDSATDSISNLDGSVTVAAGSFPVTITQANASFRTLDQSAPYNTSPATIITDAGVVYQVYNLTDTGTGLTTDHYRVYTPGSGWSSTDNLGNVLAGVTGSLYLNADGSLDYYYVRDPGDLWGIGGNIYRKVRSSGGVWGSEELIRAATDFALHGLSPVYQGNANCKVAFAEHTQSEATESGALKMFVYGDGGFA</sequence>
<accession>A0A2A5KW69</accession>
<protein>
    <submittedName>
        <fullName evidence="1">Uncharacterized protein</fullName>
    </submittedName>
</protein>
<dbReference type="EMBL" id="NXDM01000008">
    <property type="protein sequence ID" value="PCK81225.1"/>
    <property type="molecule type" value="Genomic_DNA"/>
</dbReference>
<dbReference type="RefSeq" id="WP_096762787.1">
    <property type="nucleotide sequence ID" value="NZ_NXDM01000008.1"/>
</dbReference>
<reference evidence="1 2" key="1">
    <citation type="submission" date="2017-09" db="EMBL/GenBank/DDBJ databases">
        <title>Comparative genomics of rhizobia isolated from Phaseolus vulgaris in China.</title>
        <authorList>
            <person name="Tong W."/>
        </authorList>
    </citation>
    <scope>NUCLEOTIDE SEQUENCE [LARGE SCALE GENOMIC DNA]</scope>
    <source>
        <strain evidence="1 2">L101</strain>
    </source>
</reference>
<keyword evidence="2" id="KW-1185">Reference proteome</keyword>
<name>A0A2A5KW69_9HYPH</name>
<gene>
    <name evidence="1" type="ORF">CPT34_11110</name>
</gene>
<evidence type="ECO:0000313" key="1">
    <source>
        <dbReference type="EMBL" id="PCK81225.1"/>
    </source>
</evidence>
<comment type="caution">
    <text evidence="1">The sequence shown here is derived from an EMBL/GenBank/DDBJ whole genome shotgun (WGS) entry which is preliminary data.</text>
</comment>
<dbReference type="Pfam" id="PF15892">
    <property type="entry name" value="BNR_4"/>
    <property type="match status" value="1"/>
</dbReference>
<proteinExistence type="predicted"/>
<dbReference type="AlphaFoldDB" id="A0A2A5KW69"/>